<evidence type="ECO:0000313" key="2">
    <source>
        <dbReference type="Proteomes" id="UP001283361"/>
    </source>
</evidence>
<sequence>MICSILSQGVTRLVSIFSNDTLKSKVWTAEASAAIFAQFVRPLPLPFLVKKWVVRRFGNHSERRGAVAKSKNVLDLDLVPDRNTHASTSPRPIANRR</sequence>
<accession>A0AAE0ZKH5</accession>
<dbReference type="Proteomes" id="UP001283361">
    <property type="component" value="Unassembled WGS sequence"/>
</dbReference>
<proteinExistence type="predicted"/>
<comment type="caution">
    <text evidence="1">The sequence shown here is derived from an EMBL/GenBank/DDBJ whole genome shotgun (WGS) entry which is preliminary data.</text>
</comment>
<gene>
    <name evidence="1" type="ORF">RRG08_002054</name>
</gene>
<evidence type="ECO:0000313" key="1">
    <source>
        <dbReference type="EMBL" id="KAK3771005.1"/>
    </source>
</evidence>
<reference evidence="1" key="1">
    <citation type="journal article" date="2023" name="G3 (Bethesda)">
        <title>A reference genome for the long-term kleptoplast-retaining sea slug Elysia crispata morphotype clarki.</title>
        <authorList>
            <person name="Eastman K.E."/>
            <person name="Pendleton A.L."/>
            <person name="Shaikh M.A."/>
            <person name="Suttiyut T."/>
            <person name="Ogas R."/>
            <person name="Tomko P."/>
            <person name="Gavelis G."/>
            <person name="Widhalm J.R."/>
            <person name="Wisecaver J.H."/>
        </authorList>
    </citation>
    <scope>NUCLEOTIDE SEQUENCE</scope>
    <source>
        <strain evidence="1">ECLA1</strain>
    </source>
</reference>
<dbReference type="EMBL" id="JAWDGP010003778">
    <property type="protein sequence ID" value="KAK3771005.1"/>
    <property type="molecule type" value="Genomic_DNA"/>
</dbReference>
<organism evidence="1 2">
    <name type="scientific">Elysia crispata</name>
    <name type="common">lettuce slug</name>
    <dbReference type="NCBI Taxonomy" id="231223"/>
    <lineage>
        <taxon>Eukaryota</taxon>
        <taxon>Metazoa</taxon>
        <taxon>Spiralia</taxon>
        <taxon>Lophotrochozoa</taxon>
        <taxon>Mollusca</taxon>
        <taxon>Gastropoda</taxon>
        <taxon>Heterobranchia</taxon>
        <taxon>Euthyneura</taxon>
        <taxon>Panpulmonata</taxon>
        <taxon>Sacoglossa</taxon>
        <taxon>Placobranchoidea</taxon>
        <taxon>Plakobranchidae</taxon>
        <taxon>Elysia</taxon>
    </lineage>
</organism>
<dbReference type="AlphaFoldDB" id="A0AAE0ZKH5"/>
<name>A0AAE0ZKH5_9GAST</name>
<protein>
    <submittedName>
        <fullName evidence="1">Uncharacterized protein</fullName>
    </submittedName>
</protein>
<keyword evidence="2" id="KW-1185">Reference proteome</keyword>